<evidence type="ECO:0000313" key="1">
    <source>
        <dbReference type="EMBL" id="VDS09791.1"/>
    </source>
</evidence>
<proteinExistence type="predicted"/>
<organism evidence="1 2">
    <name type="scientific">Paracoccus haematequi</name>
    <dbReference type="NCBI Taxonomy" id="2491866"/>
    <lineage>
        <taxon>Bacteria</taxon>
        <taxon>Pseudomonadati</taxon>
        <taxon>Pseudomonadota</taxon>
        <taxon>Alphaproteobacteria</taxon>
        <taxon>Rhodobacterales</taxon>
        <taxon>Paracoccaceae</taxon>
        <taxon>Paracoccus</taxon>
    </lineage>
</organism>
<dbReference type="AlphaFoldDB" id="A0A3S4CKS7"/>
<protein>
    <recommendedName>
        <fullName evidence="3">Phasin protein</fullName>
    </recommendedName>
</protein>
<name>A0A3S4CKS7_9RHOB</name>
<reference evidence="1 2" key="1">
    <citation type="submission" date="2018-12" db="EMBL/GenBank/DDBJ databases">
        <authorList>
            <person name="Criscuolo A."/>
        </authorList>
    </citation>
    <scope>NUCLEOTIDE SEQUENCE [LARGE SCALE GENOMIC DNA]</scope>
    <source>
        <strain evidence="1">ACIP1116241</strain>
    </source>
</reference>
<dbReference type="RefSeq" id="WP_164555270.1">
    <property type="nucleotide sequence ID" value="NZ_UZWE01000042.1"/>
</dbReference>
<dbReference type="Proteomes" id="UP000270743">
    <property type="component" value="Unassembled WGS sequence"/>
</dbReference>
<dbReference type="EMBL" id="UZWE01000042">
    <property type="protein sequence ID" value="VDS09791.1"/>
    <property type="molecule type" value="Genomic_DNA"/>
</dbReference>
<evidence type="ECO:0000313" key="2">
    <source>
        <dbReference type="Proteomes" id="UP000270743"/>
    </source>
</evidence>
<keyword evidence="2" id="KW-1185">Reference proteome</keyword>
<gene>
    <name evidence="1" type="ORF">PARHAE_02998</name>
</gene>
<evidence type="ECO:0008006" key="3">
    <source>
        <dbReference type="Google" id="ProtNLM"/>
    </source>
</evidence>
<sequence>MKHDKTATPKTAALPDVPWMTNLPQVLAWPLRVQDMLWRETLLSIARMAELRADCLRNLARAGTPMDAAAIQGEYARKLLDLAQQDGDRLARAVRDAAPAARKAA</sequence>
<accession>A0A3S4CKS7</accession>